<dbReference type="SMART" id="SM00856">
    <property type="entry name" value="PMEI"/>
    <property type="match status" value="1"/>
</dbReference>
<evidence type="ECO:0000256" key="4">
    <source>
        <dbReference type="SAM" id="SignalP"/>
    </source>
</evidence>
<organism evidence="6 7">
    <name type="scientific">Corchorus olitorius</name>
    <dbReference type="NCBI Taxonomy" id="93759"/>
    <lineage>
        <taxon>Eukaryota</taxon>
        <taxon>Viridiplantae</taxon>
        <taxon>Streptophyta</taxon>
        <taxon>Embryophyta</taxon>
        <taxon>Tracheophyta</taxon>
        <taxon>Spermatophyta</taxon>
        <taxon>Magnoliopsida</taxon>
        <taxon>eudicotyledons</taxon>
        <taxon>Gunneridae</taxon>
        <taxon>Pentapetalae</taxon>
        <taxon>rosids</taxon>
        <taxon>malvids</taxon>
        <taxon>Malvales</taxon>
        <taxon>Malvaceae</taxon>
        <taxon>Grewioideae</taxon>
        <taxon>Apeibeae</taxon>
        <taxon>Corchorus</taxon>
    </lineage>
</organism>
<dbReference type="Proteomes" id="UP000187203">
    <property type="component" value="Unassembled WGS sequence"/>
</dbReference>
<keyword evidence="7" id="KW-1185">Reference proteome</keyword>
<evidence type="ECO:0000313" key="6">
    <source>
        <dbReference type="EMBL" id="OMO58465.1"/>
    </source>
</evidence>
<feature type="region of interest" description="Disordered" evidence="3">
    <location>
        <begin position="38"/>
        <end position="232"/>
    </location>
</feature>
<protein>
    <submittedName>
        <fullName evidence="6">Pectinesterase inhibitor</fullName>
    </submittedName>
</protein>
<feature type="domain" description="Pectinesterase inhibitor" evidence="5">
    <location>
        <begin position="275"/>
        <end position="426"/>
    </location>
</feature>
<dbReference type="Pfam" id="PF04043">
    <property type="entry name" value="PMEI"/>
    <property type="match status" value="1"/>
</dbReference>
<evidence type="ECO:0000259" key="5">
    <source>
        <dbReference type="SMART" id="SM00856"/>
    </source>
</evidence>
<feature type="compositionally biased region" description="Low complexity" evidence="3">
    <location>
        <begin position="41"/>
        <end position="54"/>
    </location>
</feature>
<dbReference type="InterPro" id="IPR051955">
    <property type="entry name" value="PME_Inhibitor"/>
</dbReference>
<feature type="signal peptide" evidence="4">
    <location>
        <begin position="1"/>
        <end position="26"/>
    </location>
</feature>
<dbReference type="PRINTS" id="PR01217">
    <property type="entry name" value="PRICHEXTENSN"/>
</dbReference>
<evidence type="ECO:0000256" key="3">
    <source>
        <dbReference type="SAM" id="MobiDB-lite"/>
    </source>
</evidence>
<dbReference type="SUPFAM" id="SSF101148">
    <property type="entry name" value="Plant invertase/pectin methylesterase inhibitor"/>
    <property type="match status" value="1"/>
</dbReference>
<dbReference type="Gene3D" id="1.20.140.40">
    <property type="entry name" value="Invertase/pectin methylesterase inhibitor family protein"/>
    <property type="match status" value="1"/>
</dbReference>
<dbReference type="STRING" id="93759.A0A1R3GK45"/>
<evidence type="ECO:0000256" key="1">
    <source>
        <dbReference type="ARBA" id="ARBA00022729"/>
    </source>
</evidence>
<evidence type="ECO:0000313" key="7">
    <source>
        <dbReference type="Proteomes" id="UP000187203"/>
    </source>
</evidence>
<dbReference type="OrthoDB" id="770764at2759"/>
<feature type="compositionally biased region" description="Pro residues" evidence="3">
    <location>
        <begin position="55"/>
        <end position="66"/>
    </location>
</feature>
<dbReference type="InterPro" id="IPR035513">
    <property type="entry name" value="Invertase/methylesterase_inhib"/>
</dbReference>
<dbReference type="PANTHER" id="PTHR31080">
    <property type="entry name" value="PECTINESTERASE INHIBITOR-LIKE"/>
    <property type="match status" value="1"/>
</dbReference>
<dbReference type="NCBIfam" id="TIGR01614">
    <property type="entry name" value="PME_inhib"/>
    <property type="match status" value="1"/>
</dbReference>
<dbReference type="PANTHER" id="PTHR31080:SF68">
    <property type="entry name" value="PLANT INVERTASE_PECTIN METHYLESTERASE INHIBITOR SUPERFAMILY PROTEIN"/>
    <property type="match status" value="1"/>
</dbReference>
<dbReference type="GO" id="GO:0004857">
    <property type="term" value="F:enzyme inhibitor activity"/>
    <property type="evidence" value="ECO:0007669"/>
    <property type="project" value="InterPro"/>
</dbReference>
<comment type="similarity">
    <text evidence="2">Belongs to the PMEI family.</text>
</comment>
<dbReference type="InterPro" id="IPR006501">
    <property type="entry name" value="Pectinesterase_inhib_dom"/>
</dbReference>
<feature type="chain" id="PRO_5010362423" evidence="4">
    <location>
        <begin position="27"/>
        <end position="431"/>
    </location>
</feature>
<evidence type="ECO:0000256" key="2">
    <source>
        <dbReference type="ARBA" id="ARBA00038471"/>
    </source>
</evidence>
<dbReference type="EMBL" id="AWUE01022416">
    <property type="protein sequence ID" value="OMO58465.1"/>
    <property type="molecule type" value="Genomic_DNA"/>
</dbReference>
<sequence length="431" mass="43947">MEPKINKTLLVFLFLCITSLFNSAQAVCAPRDRSFLELGVSSSSSSPPSSQKSPSPTPSTTPPSSLPPSSTSSAPTPPKSSPPPPSTTSKAPVPPSPPKSSPSPSPPSTTPSAPSPPKSSTPPPSSPPPSTTSTAPSPPKSSPPPSTTSSSPSPPKSSPSPPSTTSSSPSPPKSSTPPPSSPPPSTTSSSPSPPKSSPPPPSPSPSTTTFSVPVSPSPPKSSSPPSTSSSFDLSEYVNPAVEAQLQAVAELGPAKLNPNALASLSLDIGLGATKITDPQIKTLCDKTGHGPLCLAVIAPFYNGKSDLYSLVDTVTKTAIEQTKKVMAMVDTMATDPKFASIPKVADRFAECKSHYEDALDNMNEAIGAIGRRDPGTITTMVSAAISDYDSCDGEFTGQPNPIPDGTSPMADIDQILMDTADIILGIANRIH</sequence>
<dbReference type="CDD" id="cd15800">
    <property type="entry name" value="PMEI-like_2"/>
    <property type="match status" value="1"/>
</dbReference>
<name>A0A1R3GK45_9ROSI</name>
<dbReference type="AlphaFoldDB" id="A0A1R3GK45"/>
<comment type="caution">
    <text evidence="6">The sequence shown here is derived from an EMBL/GenBank/DDBJ whole genome shotgun (WGS) entry which is preliminary data.</text>
</comment>
<gene>
    <name evidence="6" type="ORF">COLO4_34630</name>
</gene>
<proteinExistence type="inferred from homology"/>
<feature type="compositionally biased region" description="Pro residues" evidence="3">
    <location>
        <begin position="169"/>
        <end position="204"/>
    </location>
</feature>
<feature type="compositionally biased region" description="Low complexity" evidence="3">
    <location>
        <begin position="205"/>
        <end position="214"/>
    </location>
</feature>
<feature type="compositionally biased region" description="Pro residues" evidence="3">
    <location>
        <begin position="75"/>
        <end position="162"/>
    </location>
</feature>
<keyword evidence="1 4" id="KW-0732">Signal</keyword>
<accession>A0A1R3GK45</accession>
<reference evidence="7" key="1">
    <citation type="submission" date="2013-09" db="EMBL/GenBank/DDBJ databases">
        <title>Corchorus olitorius genome sequencing.</title>
        <authorList>
            <person name="Alam M."/>
            <person name="Haque M.S."/>
            <person name="Islam M.S."/>
            <person name="Emdad E.M."/>
            <person name="Islam M.M."/>
            <person name="Ahmed B."/>
            <person name="Halim A."/>
            <person name="Hossen Q.M.M."/>
            <person name="Hossain M.Z."/>
            <person name="Ahmed R."/>
            <person name="Khan M.M."/>
            <person name="Islam R."/>
            <person name="Rashid M.M."/>
            <person name="Khan S.A."/>
            <person name="Rahman M.S."/>
            <person name="Alam M."/>
            <person name="Yahiya A.S."/>
            <person name="Khan M.S."/>
            <person name="Azam M.S."/>
            <person name="Haque T."/>
            <person name="Lashkar M.Z.H."/>
            <person name="Akhand A.I."/>
            <person name="Morshed G."/>
            <person name="Roy S."/>
            <person name="Uddin K.S."/>
            <person name="Rabeya T."/>
            <person name="Hossain A.S."/>
            <person name="Chowdhury A."/>
            <person name="Snigdha A.R."/>
            <person name="Mortoza M.S."/>
            <person name="Matin S.A."/>
            <person name="Hoque S.M.E."/>
            <person name="Islam M.K."/>
            <person name="Roy D.K."/>
            <person name="Haider R."/>
            <person name="Moosa M.M."/>
            <person name="Elias S.M."/>
            <person name="Hasan A.M."/>
            <person name="Jahan S."/>
            <person name="Shafiuddin M."/>
            <person name="Mahmood N."/>
            <person name="Shommy N.S."/>
        </authorList>
    </citation>
    <scope>NUCLEOTIDE SEQUENCE [LARGE SCALE GENOMIC DNA]</scope>
    <source>
        <strain evidence="7">cv. O-4</strain>
    </source>
</reference>